<dbReference type="PANTHER" id="PTHR40980:SF3">
    <property type="entry name" value="TONB-DEPENDENT RECEPTOR-LIKE BETA-BARREL DOMAIN-CONTAINING PROTEIN"/>
    <property type="match status" value="1"/>
</dbReference>
<organism evidence="13 14">
    <name type="scientific">Marinimicrobium koreense</name>
    <dbReference type="NCBI Taxonomy" id="306545"/>
    <lineage>
        <taxon>Bacteria</taxon>
        <taxon>Pseudomonadati</taxon>
        <taxon>Pseudomonadota</taxon>
        <taxon>Gammaproteobacteria</taxon>
        <taxon>Cellvibrionales</taxon>
        <taxon>Cellvibrionaceae</taxon>
        <taxon>Marinimicrobium</taxon>
    </lineage>
</organism>
<evidence type="ECO:0000256" key="4">
    <source>
        <dbReference type="ARBA" id="ARBA00022692"/>
    </source>
</evidence>
<accession>A0A3N1PB30</accession>
<sequence length="923" mass="101000">MKVFHLSPLALALAAAAMPAAHAQDEGAGALEEVVVTGFRQSLERALDIKRDSANNVETIVAEDMGKMPDLNLAESLQRVPGVAITREGGEGRSITVRGLSPDFTRSTLNGMEVPGSAGGLDSSGGVNRGRSMDFNIFASELFNRIDIHKSPKASVEEGGLASTVELFTAKPFDNPGLNASVSGQFTVDNVADEADPRFAALVSNTFMDDTVGVLFSVAHSTRTVRQEGFGTVRYTSPFANGQSWADTSGTTINGTPDPDTNHPEYTQGDDPLDYMWTPRLPRMDYFGNTQDRTGVTAAFQFRPNDRLELGLDIVGSELSNDRESYNYFAQFRNTFDEITPTSVTLDAAGRQIVAGTFQNVTPRSESRGQFSETTFLQTVFSGKYDLSDRTELSFMLGNANSEHDEEQYRFNLTASEGHDFTFDFGADSDIAEMSYGFDILEPSNYFFSGPTLRKDVVDRDNTTFRLDLETEQGGAVFKTGFIYNDREVDSLRYNPTEGTIDAPDEVTSDLATSLTGIGIDDFASGLDAPGGFPRDFLIAHFDNTIEAYGAGQFTPVPVDASSWNVQEETMGLYGEVDFETSVFDRPLRVNSGLRIARTFMTSSGATEDPVTGEAILLSEDNAYTDVLPSTNIVWEIEEDLLLRANISRNITRPGLGSLSPTVTGVTPINGNISRGNPNLDPMRASAVDLGLEWYFDSEALLAVTLFHKDIESFISGDEVEGPLTPELRQIVSNYPAYDPDSPLFEPNAVDINGSAWFTSQPVNGDGAQLDGVEIAYQQPFTFLPAPFDNLGMIANYTYVSSESRFDTVVSTLPGLSEESYNFTLYYETDRYGIRGSINGRDDYITDPTGSNGNAQHATTGPTRLDMSAFYNITDDLKVTLEGINMTNETERLYTTGPLGDMNLVREYNTTGREVYLGLRYSY</sequence>
<protein>
    <submittedName>
        <fullName evidence="13">TonB-dependent receptor</fullName>
    </submittedName>
</protein>
<evidence type="ECO:0000256" key="2">
    <source>
        <dbReference type="ARBA" id="ARBA00022448"/>
    </source>
</evidence>
<evidence type="ECO:0000256" key="6">
    <source>
        <dbReference type="ARBA" id="ARBA00023136"/>
    </source>
</evidence>
<keyword evidence="10" id="KW-0732">Signal</keyword>
<dbReference type="InterPro" id="IPR010104">
    <property type="entry name" value="TonB_rcpt_bac"/>
</dbReference>
<evidence type="ECO:0000256" key="8">
    <source>
        <dbReference type="PROSITE-ProRule" id="PRU01360"/>
    </source>
</evidence>
<dbReference type="Gene3D" id="2.170.130.10">
    <property type="entry name" value="TonB-dependent receptor, plug domain"/>
    <property type="match status" value="1"/>
</dbReference>
<dbReference type="NCBIfam" id="TIGR01782">
    <property type="entry name" value="TonB-Xanth-Caul"/>
    <property type="match status" value="1"/>
</dbReference>
<evidence type="ECO:0000256" key="3">
    <source>
        <dbReference type="ARBA" id="ARBA00022452"/>
    </source>
</evidence>
<keyword evidence="5 9" id="KW-0798">TonB box</keyword>
<evidence type="ECO:0000256" key="10">
    <source>
        <dbReference type="SAM" id="SignalP"/>
    </source>
</evidence>
<dbReference type="Pfam" id="PF07715">
    <property type="entry name" value="Plug"/>
    <property type="match status" value="1"/>
</dbReference>
<comment type="subcellular location">
    <subcellularLocation>
        <location evidence="1 8">Cell outer membrane</location>
        <topology evidence="1 8">Multi-pass membrane protein</topology>
    </subcellularLocation>
</comment>
<gene>
    <name evidence="13" type="ORF">EDC38_2484</name>
</gene>
<dbReference type="AlphaFoldDB" id="A0A3N1PB30"/>
<dbReference type="InterPro" id="IPR036942">
    <property type="entry name" value="Beta-barrel_TonB_sf"/>
</dbReference>
<evidence type="ECO:0000259" key="12">
    <source>
        <dbReference type="Pfam" id="PF07715"/>
    </source>
</evidence>
<dbReference type="OrthoDB" id="8727862at2"/>
<dbReference type="SUPFAM" id="SSF56935">
    <property type="entry name" value="Porins"/>
    <property type="match status" value="1"/>
</dbReference>
<dbReference type="PANTHER" id="PTHR40980">
    <property type="entry name" value="PLUG DOMAIN-CONTAINING PROTEIN"/>
    <property type="match status" value="1"/>
</dbReference>
<dbReference type="EMBL" id="RJUK01000001">
    <property type="protein sequence ID" value="ROQ21856.1"/>
    <property type="molecule type" value="Genomic_DNA"/>
</dbReference>
<keyword evidence="4 8" id="KW-0812">Transmembrane</keyword>
<evidence type="ECO:0000259" key="11">
    <source>
        <dbReference type="Pfam" id="PF00593"/>
    </source>
</evidence>
<keyword evidence="7 8" id="KW-0998">Cell outer membrane</keyword>
<proteinExistence type="inferred from homology"/>
<dbReference type="RefSeq" id="WP_123638773.1">
    <property type="nucleotide sequence ID" value="NZ_RJUK01000001.1"/>
</dbReference>
<keyword evidence="2 8" id="KW-0813">Transport</keyword>
<evidence type="ECO:0000256" key="7">
    <source>
        <dbReference type="ARBA" id="ARBA00023237"/>
    </source>
</evidence>
<evidence type="ECO:0000256" key="1">
    <source>
        <dbReference type="ARBA" id="ARBA00004571"/>
    </source>
</evidence>
<evidence type="ECO:0000256" key="5">
    <source>
        <dbReference type="ARBA" id="ARBA00023077"/>
    </source>
</evidence>
<dbReference type="GO" id="GO:0009279">
    <property type="term" value="C:cell outer membrane"/>
    <property type="evidence" value="ECO:0007669"/>
    <property type="project" value="UniProtKB-SubCell"/>
</dbReference>
<dbReference type="InterPro" id="IPR012910">
    <property type="entry name" value="Plug_dom"/>
</dbReference>
<keyword evidence="13" id="KW-0675">Receptor</keyword>
<evidence type="ECO:0000313" key="13">
    <source>
        <dbReference type="EMBL" id="ROQ21856.1"/>
    </source>
</evidence>
<dbReference type="Gene3D" id="2.40.170.20">
    <property type="entry name" value="TonB-dependent receptor, beta-barrel domain"/>
    <property type="match status" value="1"/>
</dbReference>
<evidence type="ECO:0000256" key="9">
    <source>
        <dbReference type="RuleBase" id="RU003357"/>
    </source>
</evidence>
<feature type="domain" description="TonB-dependent receptor plug" evidence="12">
    <location>
        <begin position="50"/>
        <end position="156"/>
    </location>
</feature>
<dbReference type="CDD" id="cd01347">
    <property type="entry name" value="ligand_gated_channel"/>
    <property type="match status" value="1"/>
</dbReference>
<feature type="chain" id="PRO_5018002901" evidence="10">
    <location>
        <begin position="24"/>
        <end position="923"/>
    </location>
</feature>
<comment type="caution">
    <text evidence="13">The sequence shown here is derived from an EMBL/GenBank/DDBJ whole genome shotgun (WGS) entry which is preliminary data.</text>
</comment>
<keyword evidence="3 8" id="KW-1134">Transmembrane beta strand</keyword>
<dbReference type="PROSITE" id="PS52016">
    <property type="entry name" value="TONB_DEPENDENT_REC_3"/>
    <property type="match status" value="1"/>
</dbReference>
<reference evidence="13 14" key="1">
    <citation type="submission" date="2018-11" db="EMBL/GenBank/DDBJ databases">
        <title>Genomic Encyclopedia of Type Strains, Phase IV (KMG-IV): sequencing the most valuable type-strain genomes for metagenomic binning, comparative biology and taxonomic classification.</title>
        <authorList>
            <person name="Goeker M."/>
        </authorList>
    </citation>
    <scope>NUCLEOTIDE SEQUENCE [LARGE SCALE GENOMIC DNA]</scope>
    <source>
        <strain evidence="13 14">DSM 16974</strain>
    </source>
</reference>
<feature type="signal peptide" evidence="10">
    <location>
        <begin position="1"/>
        <end position="23"/>
    </location>
</feature>
<dbReference type="InterPro" id="IPR000531">
    <property type="entry name" value="Beta-barrel_TonB"/>
</dbReference>
<keyword evidence="6 8" id="KW-0472">Membrane</keyword>
<evidence type="ECO:0000313" key="14">
    <source>
        <dbReference type="Proteomes" id="UP000273643"/>
    </source>
</evidence>
<dbReference type="Proteomes" id="UP000273643">
    <property type="component" value="Unassembled WGS sequence"/>
</dbReference>
<dbReference type="InterPro" id="IPR037066">
    <property type="entry name" value="Plug_dom_sf"/>
</dbReference>
<name>A0A3N1PB30_9GAMM</name>
<feature type="domain" description="TonB-dependent receptor-like beta-barrel" evidence="11">
    <location>
        <begin position="429"/>
        <end position="885"/>
    </location>
</feature>
<dbReference type="Pfam" id="PF00593">
    <property type="entry name" value="TonB_dep_Rec_b-barrel"/>
    <property type="match status" value="1"/>
</dbReference>
<dbReference type="InterPro" id="IPR039426">
    <property type="entry name" value="TonB-dep_rcpt-like"/>
</dbReference>
<keyword evidence="14" id="KW-1185">Reference proteome</keyword>
<comment type="similarity">
    <text evidence="8 9">Belongs to the TonB-dependent receptor family.</text>
</comment>